<comment type="catalytic activity">
    <reaction evidence="1">
        <text>S-ubiquitinyl-[E2 ubiquitin-conjugating enzyme]-L-cysteine + [acceptor protein]-L-lysine = [E2 ubiquitin-conjugating enzyme]-L-cysteine + N(6)-ubiquitinyl-[acceptor protein]-L-lysine.</text>
        <dbReference type="EC" id="2.3.2.27"/>
    </reaction>
</comment>
<evidence type="ECO:0000259" key="10">
    <source>
        <dbReference type="PROSITE" id="PS51698"/>
    </source>
</evidence>
<dbReference type="FunFam" id="1.25.10.10:FF:000082">
    <property type="entry name" value="RING-type E3 ubiquitin transferase"/>
    <property type="match status" value="1"/>
</dbReference>
<evidence type="ECO:0000256" key="3">
    <source>
        <dbReference type="ARBA" id="ARBA00004906"/>
    </source>
</evidence>
<dbReference type="PANTHER" id="PTHR23315">
    <property type="entry name" value="U BOX DOMAIN-CONTAINING"/>
    <property type="match status" value="1"/>
</dbReference>
<comment type="pathway">
    <text evidence="3">Protein modification; protein ubiquitination.</text>
</comment>
<dbReference type="UniPathway" id="UPA00143"/>
<dbReference type="Pfam" id="PF25598">
    <property type="entry name" value="ARM_PUB"/>
    <property type="match status" value="1"/>
</dbReference>
<protein>
    <recommendedName>
        <fullName evidence="4">RING-type E3 ubiquitin transferase</fullName>
        <ecNumber evidence="4">2.3.2.27</ecNumber>
    </recommendedName>
</protein>
<feature type="region of interest" description="Disordered" evidence="9">
    <location>
        <begin position="1"/>
        <end position="22"/>
    </location>
</feature>
<evidence type="ECO:0000313" key="12">
    <source>
        <dbReference type="Proteomes" id="UP000091857"/>
    </source>
</evidence>
<dbReference type="GO" id="GO:0016567">
    <property type="term" value="P:protein ubiquitination"/>
    <property type="evidence" value="ECO:0007669"/>
    <property type="project" value="UniProtKB-UniPathway"/>
</dbReference>
<dbReference type="Proteomes" id="UP000091857">
    <property type="component" value="Chromosome 18"/>
</dbReference>
<dbReference type="PROSITE" id="PS51698">
    <property type="entry name" value="U_BOX"/>
    <property type="match status" value="1"/>
</dbReference>
<evidence type="ECO:0000256" key="2">
    <source>
        <dbReference type="ARBA" id="ARBA00003861"/>
    </source>
</evidence>
<dbReference type="Gene3D" id="1.25.10.10">
    <property type="entry name" value="Leucine-rich Repeat Variant"/>
    <property type="match status" value="2"/>
</dbReference>
<evidence type="ECO:0000256" key="8">
    <source>
        <dbReference type="PROSITE-ProRule" id="PRU00259"/>
    </source>
</evidence>
<evidence type="ECO:0000256" key="6">
    <source>
        <dbReference type="ARBA" id="ARBA00022737"/>
    </source>
</evidence>
<evidence type="ECO:0000313" key="11">
    <source>
        <dbReference type="EMBL" id="OAY22517.1"/>
    </source>
</evidence>
<evidence type="ECO:0000256" key="1">
    <source>
        <dbReference type="ARBA" id="ARBA00000900"/>
    </source>
</evidence>
<proteinExistence type="predicted"/>
<dbReference type="InterPro" id="IPR057623">
    <property type="entry name" value="PUB12-19-like_N"/>
</dbReference>
<dbReference type="InterPro" id="IPR003613">
    <property type="entry name" value="Ubox_domain"/>
</dbReference>
<keyword evidence="12" id="KW-1185">Reference proteome</keyword>
<keyword evidence="5" id="KW-0808">Transferase</keyword>
<accession>A0A2C9TZL1</accession>
<dbReference type="InterPro" id="IPR011989">
    <property type="entry name" value="ARM-like"/>
</dbReference>
<dbReference type="InterPro" id="IPR058678">
    <property type="entry name" value="ARM_PUB"/>
</dbReference>
<dbReference type="EC" id="2.3.2.27" evidence="4"/>
<feature type="domain" description="U-box" evidence="10">
    <location>
        <begin position="269"/>
        <end position="343"/>
    </location>
</feature>
<keyword evidence="7" id="KW-0833">Ubl conjugation pathway</keyword>
<evidence type="ECO:0000256" key="7">
    <source>
        <dbReference type="ARBA" id="ARBA00022786"/>
    </source>
</evidence>
<dbReference type="PROSITE" id="PS50176">
    <property type="entry name" value="ARM_REPEAT"/>
    <property type="match status" value="2"/>
</dbReference>
<dbReference type="SMART" id="SM00504">
    <property type="entry name" value="Ubox"/>
    <property type="match status" value="1"/>
</dbReference>
<dbReference type="SUPFAM" id="SSF57850">
    <property type="entry name" value="RING/U-box"/>
    <property type="match status" value="1"/>
</dbReference>
<keyword evidence="6" id="KW-0677">Repeat</keyword>
<reference evidence="12" key="1">
    <citation type="journal article" date="2016" name="Nat. Biotechnol.">
        <title>Sequencing wild and cultivated cassava and related species reveals extensive interspecific hybridization and genetic diversity.</title>
        <authorList>
            <person name="Bredeson J.V."/>
            <person name="Lyons J.B."/>
            <person name="Prochnik S.E."/>
            <person name="Wu G.A."/>
            <person name="Ha C.M."/>
            <person name="Edsinger-Gonzales E."/>
            <person name="Grimwood J."/>
            <person name="Schmutz J."/>
            <person name="Rabbi I.Y."/>
            <person name="Egesi C."/>
            <person name="Nauluvula P."/>
            <person name="Lebot V."/>
            <person name="Ndunguru J."/>
            <person name="Mkamilo G."/>
            <person name="Bart R.S."/>
            <person name="Setter T.L."/>
            <person name="Gleadow R.M."/>
            <person name="Kulakow P."/>
            <person name="Ferguson M.E."/>
            <person name="Rounsley S."/>
            <person name="Rokhsar D.S."/>
        </authorList>
    </citation>
    <scope>NUCLEOTIDE SEQUENCE [LARGE SCALE GENOMIC DNA]</scope>
    <source>
        <strain evidence="12">cv. AM560-2</strain>
    </source>
</reference>
<dbReference type="InterPro" id="IPR013083">
    <property type="entry name" value="Znf_RING/FYVE/PHD"/>
</dbReference>
<dbReference type="PANTHER" id="PTHR23315:SF349">
    <property type="entry name" value="U-BOX DOMAIN-CONTAINING PROTEIN 15"/>
    <property type="match status" value="1"/>
</dbReference>
<dbReference type="SUPFAM" id="SSF48371">
    <property type="entry name" value="ARM repeat"/>
    <property type="match status" value="1"/>
</dbReference>
<comment type="caution">
    <text evidence="11">The sequence shown here is derived from an EMBL/GenBank/DDBJ whole genome shotgun (WGS) entry which is preliminary data.</text>
</comment>
<dbReference type="Pfam" id="PF25368">
    <property type="entry name" value="PUB10_N"/>
    <property type="match status" value="1"/>
</dbReference>
<dbReference type="Gene3D" id="1.20.930.20">
    <property type="entry name" value="Adaptor protein Cbl, N-terminal domain"/>
    <property type="match status" value="1"/>
</dbReference>
<comment type="function">
    <text evidence="2">Functions as an E3 ubiquitin ligase.</text>
</comment>
<feature type="repeat" description="ARM" evidence="8">
    <location>
        <begin position="485"/>
        <end position="527"/>
    </location>
</feature>
<dbReference type="SMART" id="SM00185">
    <property type="entry name" value="ARM"/>
    <property type="match status" value="5"/>
</dbReference>
<dbReference type="InterPro" id="IPR000225">
    <property type="entry name" value="Armadillo"/>
</dbReference>
<dbReference type="GO" id="GO:0007166">
    <property type="term" value="P:cell surface receptor signaling pathway"/>
    <property type="evidence" value="ECO:0007669"/>
    <property type="project" value="InterPro"/>
</dbReference>
<organism evidence="11 12">
    <name type="scientific">Manihot esculenta</name>
    <name type="common">Cassava</name>
    <name type="synonym">Jatropha manihot</name>
    <dbReference type="NCBI Taxonomy" id="3983"/>
    <lineage>
        <taxon>Eukaryota</taxon>
        <taxon>Viridiplantae</taxon>
        <taxon>Streptophyta</taxon>
        <taxon>Embryophyta</taxon>
        <taxon>Tracheophyta</taxon>
        <taxon>Spermatophyta</taxon>
        <taxon>Magnoliopsida</taxon>
        <taxon>eudicotyledons</taxon>
        <taxon>Gunneridae</taxon>
        <taxon>Pentapetalae</taxon>
        <taxon>rosids</taxon>
        <taxon>fabids</taxon>
        <taxon>Malpighiales</taxon>
        <taxon>Euphorbiaceae</taxon>
        <taxon>Crotonoideae</taxon>
        <taxon>Manihoteae</taxon>
        <taxon>Manihot</taxon>
    </lineage>
</organism>
<dbReference type="GO" id="GO:0005737">
    <property type="term" value="C:cytoplasm"/>
    <property type="evidence" value="ECO:0000318"/>
    <property type="project" value="GO_Central"/>
</dbReference>
<name>A0A2C9TZL1_MANES</name>
<dbReference type="GO" id="GO:0005634">
    <property type="term" value="C:nucleus"/>
    <property type="evidence" value="ECO:0000318"/>
    <property type="project" value="GO_Central"/>
</dbReference>
<dbReference type="GO" id="GO:0061630">
    <property type="term" value="F:ubiquitin protein ligase activity"/>
    <property type="evidence" value="ECO:0007669"/>
    <property type="project" value="UniProtKB-EC"/>
</dbReference>
<dbReference type="FunFam" id="1.20.930.20:FF:000002">
    <property type="entry name" value="RING-type E3 ubiquitin transferase"/>
    <property type="match status" value="1"/>
</dbReference>
<dbReference type="Gramene" id="Manes.18G004600.1.v8.1">
    <property type="protein sequence ID" value="Manes.18G004600.1.v8.1.CDS"/>
    <property type="gene ID" value="Manes.18G004600.v8.1"/>
</dbReference>
<dbReference type="Gene3D" id="3.30.40.10">
    <property type="entry name" value="Zinc/RING finger domain, C3HC4 (zinc finger)"/>
    <property type="match status" value="1"/>
</dbReference>
<dbReference type="InterPro" id="IPR016024">
    <property type="entry name" value="ARM-type_fold"/>
</dbReference>
<dbReference type="InterPro" id="IPR045210">
    <property type="entry name" value="RING-Ubox_PUB"/>
</dbReference>
<dbReference type="EMBL" id="CM004404">
    <property type="protein sequence ID" value="OAY22517.1"/>
    <property type="molecule type" value="Genomic_DNA"/>
</dbReference>
<gene>
    <name evidence="11" type="ORF">MANES_18G004600v8</name>
</gene>
<dbReference type="AlphaFoldDB" id="A0A2C9TZL1"/>
<sequence>MMMDGEEEGNRGGGEEIESYESNPRAETEIAQAILNLIESVAHLGGYPRTHKKYCFGLVRRMKLLLPLLEEIRDYNEQISEKGISCLSNLKETFLLAEKLLKVCSEGSKIDLAVESEAFMVKFRTIDEKLCQALEGVPFDQLGISDETKEQVELMWMQLKRAKGKTDTLDVELEMDMMAVLSKKDGQNADSAIIERLAKKLDLHTVEDLNNETIAIRNLVKERGGFNAENILQITDLLKKFKQIIGMEVTDVLNNPVMPETLDICTSLVIPHEFLCPIMLEVMTDPVIIASGQTYEKESIEKWFNSNHWTCPKTGQTLAHLSVTPNYALKNLILQWCEENKFHLPKKADCASSESSTDHSKGICSLVKDLSCSHLEMLRKAVKKIRMLSKENAENRILIASKGGIQPLIQILFYPDSEIQEHSVTALLNLSLEVTNKRLIVKRGGVPAIIEVLQHGRRQARENSAAALFSLSMLYENKIIVGLSNGIPPLVDLLQSGTQRGKKDAVSALFNLSLNHSNKGRAIDAGIVTTLVQLLKDKNLGIVDEALSFLLLLVSHPEGRSEIGQISCIESLVEFIKEGNPKNKEYATSVLLELGSSNSSFILAALQFGVYEHLLEISTSGTHRAQKKANSLLQLINKTEQI</sequence>
<feature type="repeat" description="ARM" evidence="8">
    <location>
        <begin position="403"/>
        <end position="445"/>
    </location>
</feature>
<dbReference type="InterPro" id="IPR036537">
    <property type="entry name" value="Adaptor_Cbl_N_dom_sf"/>
</dbReference>
<dbReference type="Pfam" id="PF04564">
    <property type="entry name" value="U-box"/>
    <property type="match status" value="1"/>
</dbReference>
<dbReference type="OrthoDB" id="7537227at2759"/>
<dbReference type="CDD" id="cd16664">
    <property type="entry name" value="RING-Ubox_PUB"/>
    <property type="match status" value="1"/>
</dbReference>
<evidence type="ECO:0000256" key="4">
    <source>
        <dbReference type="ARBA" id="ARBA00012483"/>
    </source>
</evidence>
<evidence type="ECO:0000256" key="5">
    <source>
        <dbReference type="ARBA" id="ARBA00022679"/>
    </source>
</evidence>
<evidence type="ECO:0000256" key="9">
    <source>
        <dbReference type="SAM" id="MobiDB-lite"/>
    </source>
</evidence>